<accession>A0A9X2SCE1</accession>
<dbReference type="Pfam" id="PF13416">
    <property type="entry name" value="SBP_bac_8"/>
    <property type="match status" value="1"/>
</dbReference>
<feature type="region of interest" description="Disordered" evidence="1">
    <location>
        <begin position="31"/>
        <end position="57"/>
    </location>
</feature>
<keyword evidence="2" id="KW-0732">Signal</keyword>
<evidence type="ECO:0000259" key="3">
    <source>
        <dbReference type="Pfam" id="PF12010"/>
    </source>
</evidence>
<protein>
    <submittedName>
        <fullName evidence="4">ABC transporter substrate-binding protein</fullName>
    </submittedName>
</protein>
<dbReference type="Proteomes" id="UP001141950">
    <property type="component" value="Unassembled WGS sequence"/>
</dbReference>
<dbReference type="SUPFAM" id="SSF53850">
    <property type="entry name" value="Periplasmic binding protein-like II"/>
    <property type="match status" value="1"/>
</dbReference>
<comment type="caution">
    <text evidence="4">The sequence shown here is derived from an EMBL/GenBank/DDBJ whole genome shotgun (WGS) entry which is preliminary data.</text>
</comment>
<feature type="chain" id="PRO_5041000890" evidence="2">
    <location>
        <begin position="24"/>
        <end position="535"/>
    </location>
</feature>
<reference evidence="4" key="1">
    <citation type="submission" date="2022-08" db="EMBL/GenBank/DDBJ databases">
        <title>The genomic sequence of strain Paenibacillus sp. SCIV0701.</title>
        <authorList>
            <person name="Zhao H."/>
        </authorList>
    </citation>
    <scope>NUCLEOTIDE SEQUENCE</scope>
    <source>
        <strain evidence="4">SCIV0701</strain>
    </source>
</reference>
<sequence>MRQKNPFLLALAIMLAAVLVLQACSSGGNGNNEGKTNDAASSAPSESPSGDNAAAAPAASELKPYQVSIVYFGTPQADDGLVEEKLNEFFKEKINATVKLQPIAPSDYQNRTELMMNTGEKMDLVFTTSWLNYFGNVTKGAFLELDELLEKHGQGIKQELHPLYLEAPRMKGKLYAVPTNKEITQGQSFTYRKDIVDKYSIPIDTINKWADLEPWYEKIGKEEPGLTNLYLAGGSGNAGGGIHMMFETNSNYRPIGPTPGKTQMFLMDYTSEDMQVKTILDPELVDINKKEFELFRSYYEKGYINADAGTSKTDAADLRRQGKLWMSSGVWKPGSDIEIKIADNNQFDYVSHVVTEPIVTTDLATGSMFSISRTSEDPERAMMVLNYLHTDPYVINLIVHGIEGKHYKKVGDNRIEPIADSGYGSTALFWVIGNQMLNYLKPGQPDDLYINWKKFNDEAVRFPLMGFVFDDSKVKNEIAELTAVVSEYKILATGAVANPSKMIDERNARLKTAGIEKVQAELQAQIDTWRQENNK</sequence>
<proteinExistence type="predicted"/>
<name>A0A9X2SCE1_9BACL</name>
<evidence type="ECO:0000313" key="4">
    <source>
        <dbReference type="EMBL" id="MCR2805957.1"/>
    </source>
</evidence>
<dbReference type="EMBL" id="JANIPJ010000014">
    <property type="protein sequence ID" value="MCR2805957.1"/>
    <property type="molecule type" value="Genomic_DNA"/>
</dbReference>
<dbReference type="PANTHER" id="PTHR43649">
    <property type="entry name" value="ARABINOSE-BINDING PROTEIN-RELATED"/>
    <property type="match status" value="1"/>
</dbReference>
<dbReference type="Pfam" id="PF12010">
    <property type="entry name" value="DUF3502"/>
    <property type="match status" value="1"/>
</dbReference>
<dbReference type="PROSITE" id="PS51257">
    <property type="entry name" value="PROKAR_LIPOPROTEIN"/>
    <property type="match status" value="1"/>
</dbReference>
<dbReference type="Gene3D" id="3.40.190.10">
    <property type="entry name" value="Periplasmic binding protein-like II"/>
    <property type="match status" value="1"/>
</dbReference>
<dbReference type="PANTHER" id="PTHR43649:SF17">
    <property type="entry name" value="ABC TRANSPORTER SOLUTE BINDING PROTEIN-SUGAR TRANSPORT"/>
    <property type="match status" value="1"/>
</dbReference>
<evidence type="ECO:0000313" key="5">
    <source>
        <dbReference type="Proteomes" id="UP001141950"/>
    </source>
</evidence>
<dbReference type="RefSeq" id="WP_257448966.1">
    <property type="nucleotide sequence ID" value="NZ_JANIPJ010000014.1"/>
</dbReference>
<feature type="domain" description="DUF3502" evidence="3">
    <location>
        <begin position="463"/>
        <end position="530"/>
    </location>
</feature>
<evidence type="ECO:0000256" key="1">
    <source>
        <dbReference type="SAM" id="MobiDB-lite"/>
    </source>
</evidence>
<feature type="compositionally biased region" description="Low complexity" evidence="1">
    <location>
        <begin position="39"/>
        <end position="57"/>
    </location>
</feature>
<dbReference type="InterPro" id="IPR022627">
    <property type="entry name" value="DUF3502"/>
</dbReference>
<dbReference type="AlphaFoldDB" id="A0A9X2SCE1"/>
<feature type="signal peptide" evidence="2">
    <location>
        <begin position="1"/>
        <end position="23"/>
    </location>
</feature>
<dbReference type="InterPro" id="IPR006059">
    <property type="entry name" value="SBP"/>
</dbReference>
<organism evidence="4 5">
    <name type="scientific">Paenibacillus soyae</name>
    <dbReference type="NCBI Taxonomy" id="2969249"/>
    <lineage>
        <taxon>Bacteria</taxon>
        <taxon>Bacillati</taxon>
        <taxon>Bacillota</taxon>
        <taxon>Bacilli</taxon>
        <taxon>Bacillales</taxon>
        <taxon>Paenibacillaceae</taxon>
        <taxon>Paenibacillus</taxon>
    </lineage>
</organism>
<gene>
    <name evidence="4" type="ORF">NQZ67_18905</name>
</gene>
<evidence type="ECO:0000256" key="2">
    <source>
        <dbReference type="SAM" id="SignalP"/>
    </source>
</evidence>
<keyword evidence="5" id="KW-1185">Reference proteome</keyword>
<dbReference type="InterPro" id="IPR050490">
    <property type="entry name" value="Bact_solute-bd_prot1"/>
</dbReference>